<dbReference type="Gene3D" id="3.40.50.300">
    <property type="entry name" value="P-loop containing nucleotide triphosphate hydrolases"/>
    <property type="match status" value="1"/>
</dbReference>
<evidence type="ECO:0000256" key="5">
    <source>
        <dbReference type="ARBA" id="ARBA00022989"/>
    </source>
</evidence>
<dbReference type="OrthoDB" id="406981at2759"/>
<reference evidence="9 10" key="1">
    <citation type="journal article" date="2018" name="Sci. Rep.">
        <title>Genomic signatures of local adaptation to the degree of environmental predictability in rotifers.</title>
        <authorList>
            <person name="Franch-Gras L."/>
            <person name="Hahn C."/>
            <person name="Garcia-Roger E.M."/>
            <person name="Carmona M.J."/>
            <person name="Serra M."/>
            <person name="Gomez A."/>
        </authorList>
    </citation>
    <scope>NUCLEOTIDE SEQUENCE [LARGE SCALE GENOMIC DNA]</scope>
    <source>
        <strain evidence="9">HYR1</strain>
    </source>
</reference>
<dbReference type="EMBL" id="REGN01009176">
    <property type="protein sequence ID" value="RNA01771.1"/>
    <property type="molecule type" value="Genomic_DNA"/>
</dbReference>
<dbReference type="STRING" id="10195.A0A3M7PSL9"/>
<dbReference type="GO" id="GO:0017095">
    <property type="term" value="F:heparan sulfate 6-sulfotransferase activity"/>
    <property type="evidence" value="ECO:0007669"/>
    <property type="project" value="TreeGrafter"/>
</dbReference>
<dbReference type="InterPro" id="IPR005331">
    <property type="entry name" value="Sulfotransferase"/>
</dbReference>
<comment type="similarity">
    <text evidence="2 8">Belongs to the sulfotransferase 6 family.</text>
</comment>
<evidence type="ECO:0000256" key="1">
    <source>
        <dbReference type="ARBA" id="ARBA00004167"/>
    </source>
</evidence>
<name>A0A3M7PSL9_BRAPC</name>
<evidence type="ECO:0000256" key="7">
    <source>
        <dbReference type="ARBA" id="ARBA00023180"/>
    </source>
</evidence>
<evidence type="ECO:0000256" key="2">
    <source>
        <dbReference type="ARBA" id="ARBA00010109"/>
    </source>
</evidence>
<keyword evidence="3 8" id="KW-0808">Transferase</keyword>
<dbReference type="Proteomes" id="UP000276133">
    <property type="component" value="Unassembled WGS sequence"/>
</dbReference>
<comment type="catalytic activity">
    <reaction evidence="8">
        <text>alpha-D-glucosaminyl-[heparan sulfate](n) + 3'-phosphoadenylyl sulfate = 6-sulfo-alpha-D-glucosaminyl-[heparan sulfate](n) + adenosine 3',5'-bisphosphate + H(+)</text>
        <dbReference type="Rhea" id="RHEA:56604"/>
        <dbReference type="Rhea" id="RHEA-COMP:9830"/>
        <dbReference type="Rhea" id="RHEA-COMP:14621"/>
        <dbReference type="ChEBI" id="CHEBI:15378"/>
        <dbReference type="ChEBI" id="CHEBI:58339"/>
        <dbReference type="ChEBI" id="CHEBI:58343"/>
        <dbReference type="ChEBI" id="CHEBI:58388"/>
        <dbReference type="ChEBI" id="CHEBI:140604"/>
    </reaction>
</comment>
<dbReference type="EC" id="2.8.2.-" evidence="8"/>
<dbReference type="Pfam" id="PF03567">
    <property type="entry name" value="Sulfotransfer_2"/>
    <property type="match status" value="1"/>
</dbReference>
<keyword evidence="8" id="KW-0735">Signal-anchor</keyword>
<keyword evidence="4" id="KW-0812">Transmembrane</keyword>
<organism evidence="9 10">
    <name type="scientific">Brachionus plicatilis</name>
    <name type="common">Marine rotifer</name>
    <name type="synonym">Brachionus muelleri</name>
    <dbReference type="NCBI Taxonomy" id="10195"/>
    <lineage>
        <taxon>Eukaryota</taxon>
        <taxon>Metazoa</taxon>
        <taxon>Spiralia</taxon>
        <taxon>Gnathifera</taxon>
        <taxon>Rotifera</taxon>
        <taxon>Eurotatoria</taxon>
        <taxon>Monogononta</taxon>
        <taxon>Pseudotrocha</taxon>
        <taxon>Ploima</taxon>
        <taxon>Brachionidae</taxon>
        <taxon>Brachionus</taxon>
    </lineage>
</organism>
<gene>
    <name evidence="9" type="ORF">BpHYR1_015508</name>
</gene>
<dbReference type="InterPro" id="IPR027417">
    <property type="entry name" value="P-loop_NTPase"/>
</dbReference>
<comment type="subcellular location">
    <subcellularLocation>
        <location evidence="1">Membrane</location>
        <topology evidence="1">Single-pass membrane protein</topology>
    </subcellularLocation>
    <subcellularLocation>
        <location evidence="8">Membrane</location>
        <topology evidence="8">Single-pass type II membrane protein</topology>
    </subcellularLocation>
</comment>
<sequence>MAFFFKLQPNKKWIQGKWFHKHEDLRIDCGVHPSITRYKSCLPNVYPNKTFYFFTFLRNPLKRFISEWKQLVRGAPWIHKTDKNTCLFKNYKKCFNNSHLWQPSLEEFLSCKYNLAINRQTWMLSDRSYECDKKSDLELLAEAKNNLKKLAFFGLTEYQFYSQKLFEEIFEKKLYFITDLQNNNHSFADSFFNEFNTDKTKKEQNSIYKKYNNLYYIAFIKGPESSKTHKIKCKSSAFMKFN</sequence>
<protein>
    <recommendedName>
        <fullName evidence="8">Heparan-sulfate 6-O-sulfotransferase</fullName>
        <ecNumber evidence="8">2.8.2.-</ecNumber>
    </recommendedName>
</protein>
<evidence type="ECO:0000256" key="4">
    <source>
        <dbReference type="ARBA" id="ARBA00022692"/>
    </source>
</evidence>
<keyword evidence="5" id="KW-1133">Transmembrane helix</keyword>
<dbReference type="PANTHER" id="PTHR12812:SF0">
    <property type="entry name" value="HEPARAN-SULFATE 6-O-SULFOTRANSFERASE"/>
    <property type="match status" value="1"/>
</dbReference>
<accession>A0A3M7PSL9</accession>
<evidence type="ECO:0000256" key="3">
    <source>
        <dbReference type="ARBA" id="ARBA00022679"/>
    </source>
</evidence>
<dbReference type="GO" id="GO:0016020">
    <property type="term" value="C:membrane"/>
    <property type="evidence" value="ECO:0007669"/>
    <property type="project" value="UniProtKB-SubCell"/>
</dbReference>
<evidence type="ECO:0000313" key="10">
    <source>
        <dbReference type="Proteomes" id="UP000276133"/>
    </source>
</evidence>
<keyword evidence="6 8" id="KW-0472">Membrane</keyword>
<comment type="function">
    <text evidence="8">6-O-sulfation enzyme which catalyzes the transfer of sulfate from 3'-phosphoadenosine 5'-phosphosulfate (PAPS) to position 6 of the N-sulfoglucosamine residue (GlcNS) of heparan sulfate.</text>
</comment>
<evidence type="ECO:0000256" key="6">
    <source>
        <dbReference type="ARBA" id="ARBA00023136"/>
    </source>
</evidence>
<evidence type="ECO:0000313" key="9">
    <source>
        <dbReference type="EMBL" id="RNA01771.1"/>
    </source>
</evidence>
<dbReference type="PANTHER" id="PTHR12812">
    <property type="entry name" value="HEPARAN SULFATE 6-O-SULFOTRANSFERASE 3"/>
    <property type="match status" value="1"/>
</dbReference>
<comment type="caution">
    <text evidence="9">The sequence shown here is derived from an EMBL/GenBank/DDBJ whole genome shotgun (WGS) entry which is preliminary data.</text>
</comment>
<keyword evidence="10" id="KW-1185">Reference proteome</keyword>
<proteinExistence type="inferred from homology"/>
<evidence type="ECO:0000256" key="8">
    <source>
        <dbReference type="RuleBase" id="RU364122"/>
    </source>
</evidence>
<dbReference type="AlphaFoldDB" id="A0A3M7PSL9"/>
<dbReference type="InterPro" id="IPR010635">
    <property type="entry name" value="Heparan_SO4-6-sulfoTrfase"/>
</dbReference>
<keyword evidence="7" id="KW-0325">Glycoprotein</keyword>